<dbReference type="InterPro" id="IPR012295">
    <property type="entry name" value="TBP_dom_sf"/>
</dbReference>
<name>U5DB37_AMBTC</name>
<dbReference type="SUPFAM" id="SSF55945">
    <property type="entry name" value="TATA-box binding protein-like"/>
    <property type="match status" value="1"/>
</dbReference>
<evidence type="ECO:0000313" key="1">
    <source>
        <dbReference type="EMBL" id="ERN19734.1"/>
    </source>
</evidence>
<dbReference type="Proteomes" id="UP000017836">
    <property type="component" value="Unassembled WGS sequence"/>
</dbReference>
<dbReference type="HOGENOM" id="CLU_2597071_0_0_1"/>
<dbReference type="Gene3D" id="3.30.310.10">
    <property type="entry name" value="TATA-Binding Protein"/>
    <property type="match status" value="1"/>
</dbReference>
<proteinExistence type="predicted"/>
<sequence length="80" mass="9062">SGKGRFWKFICMTMDCNIVEEEQLADLSWRPSGLEPTIMNVVAVLNLDCKLDLKAIAMLSTIPSILQHVSCEYESQKPHH</sequence>
<dbReference type="EMBL" id="KI392068">
    <property type="protein sequence ID" value="ERN19734.1"/>
    <property type="molecule type" value="Genomic_DNA"/>
</dbReference>
<gene>
    <name evidence="1" type="ORF">AMTR_s00062p00211040</name>
</gene>
<organism evidence="1 2">
    <name type="scientific">Amborella trichopoda</name>
    <dbReference type="NCBI Taxonomy" id="13333"/>
    <lineage>
        <taxon>Eukaryota</taxon>
        <taxon>Viridiplantae</taxon>
        <taxon>Streptophyta</taxon>
        <taxon>Embryophyta</taxon>
        <taxon>Tracheophyta</taxon>
        <taxon>Spermatophyta</taxon>
        <taxon>Magnoliopsida</taxon>
        <taxon>Amborellales</taxon>
        <taxon>Amborellaceae</taxon>
        <taxon>Amborella</taxon>
    </lineage>
</organism>
<feature type="non-terminal residue" evidence="1">
    <location>
        <position position="1"/>
    </location>
</feature>
<keyword evidence="2" id="KW-1185">Reference proteome</keyword>
<dbReference type="STRING" id="13333.U5DB37"/>
<accession>U5DB37</accession>
<dbReference type="AlphaFoldDB" id="U5DB37"/>
<evidence type="ECO:0000313" key="2">
    <source>
        <dbReference type="Proteomes" id="UP000017836"/>
    </source>
</evidence>
<protein>
    <submittedName>
        <fullName evidence="1">Uncharacterized protein</fullName>
    </submittedName>
</protein>
<reference evidence="2" key="1">
    <citation type="journal article" date="2013" name="Science">
        <title>The Amborella genome and the evolution of flowering plants.</title>
        <authorList>
            <consortium name="Amborella Genome Project"/>
        </authorList>
    </citation>
    <scope>NUCLEOTIDE SEQUENCE [LARGE SCALE GENOMIC DNA]</scope>
</reference>